<evidence type="ECO:0000313" key="1">
    <source>
        <dbReference type="EMBL" id="EXX85957.1"/>
    </source>
</evidence>
<dbReference type="OrthoDB" id="2972571at2"/>
<dbReference type="InterPro" id="IPR009910">
    <property type="entry name" value="DUF1450"/>
</dbReference>
<organism evidence="1 2">
    <name type="scientific">Paenibacillus darwinianus</name>
    <dbReference type="NCBI Taxonomy" id="1380763"/>
    <lineage>
        <taxon>Bacteria</taxon>
        <taxon>Bacillati</taxon>
        <taxon>Bacillota</taxon>
        <taxon>Bacilli</taxon>
        <taxon>Bacillales</taxon>
        <taxon>Paenibacillaceae</taxon>
        <taxon>Paenibacillus</taxon>
    </lineage>
</organism>
<accession>A0A9W5S020</accession>
<name>A0A9W5S020_9BACL</name>
<dbReference type="EMBL" id="JFHU01000205">
    <property type="protein sequence ID" value="EXX85957.1"/>
    <property type="molecule type" value="Genomic_DNA"/>
</dbReference>
<proteinExistence type="predicted"/>
<dbReference type="RefSeq" id="WP_081793561.1">
    <property type="nucleotide sequence ID" value="NZ_KK082139.1"/>
</dbReference>
<dbReference type="Pfam" id="PF07293">
    <property type="entry name" value="DUF1450"/>
    <property type="match status" value="1"/>
</dbReference>
<gene>
    <name evidence="1" type="ORF">BG53_07350</name>
</gene>
<evidence type="ECO:0000313" key="2">
    <source>
        <dbReference type="Proteomes" id="UP000053750"/>
    </source>
</evidence>
<keyword evidence="2" id="KW-1185">Reference proteome</keyword>
<comment type="caution">
    <text evidence="1">The sequence shown here is derived from an EMBL/GenBank/DDBJ whole genome shotgun (WGS) entry which is preliminary data.</text>
</comment>
<dbReference type="AlphaFoldDB" id="A0A9W5S020"/>
<evidence type="ECO:0008006" key="3">
    <source>
        <dbReference type="Google" id="ProtNLM"/>
    </source>
</evidence>
<protein>
    <recommendedName>
        <fullName evidence="3">DUF1450 domain-containing protein</fullName>
    </recommendedName>
</protein>
<sequence>MKTIRYCCRNERLGSKTVYKGLKHEYPEVKQKKKDCLGHCKQCHKQCIARVGKGNLICAETPDELYAQLKKLIDESRQKEFVPV</sequence>
<dbReference type="Proteomes" id="UP000053750">
    <property type="component" value="Unassembled WGS sequence"/>
</dbReference>
<reference evidence="1 2" key="1">
    <citation type="submission" date="2014-02" db="EMBL/GenBank/DDBJ databases">
        <title>Genome sequence of Paenibacillus darwinianus reveals adaptive mechanisms for survival in Antarctic soils.</title>
        <authorList>
            <person name="Dsouza M."/>
            <person name="Taylor M.W."/>
            <person name="Turner S.J."/>
            <person name="Aislabie J."/>
        </authorList>
    </citation>
    <scope>NUCLEOTIDE SEQUENCE [LARGE SCALE GENOMIC DNA]</scope>
    <source>
        <strain evidence="1 2">CE1</strain>
    </source>
</reference>